<dbReference type="GO" id="GO:0003677">
    <property type="term" value="F:DNA binding"/>
    <property type="evidence" value="ECO:0007669"/>
    <property type="project" value="UniProtKB-KW"/>
</dbReference>
<organism evidence="3 4">
    <name type="scientific">Candidatus Giovannonibacteria bacterium GW2011_GWB1_44_23</name>
    <dbReference type="NCBI Taxonomy" id="1618652"/>
    <lineage>
        <taxon>Bacteria</taxon>
        <taxon>Candidatus Giovannoniibacteriota</taxon>
    </lineage>
</organism>
<dbReference type="InterPro" id="IPR010982">
    <property type="entry name" value="Lambda_DNA-bd_dom_sf"/>
</dbReference>
<dbReference type="Gene3D" id="1.10.260.40">
    <property type="entry name" value="lambda repressor-like DNA-binding domains"/>
    <property type="match status" value="1"/>
</dbReference>
<dbReference type="PANTHER" id="PTHR46797">
    <property type="entry name" value="HTH-TYPE TRANSCRIPTIONAL REGULATOR"/>
    <property type="match status" value="1"/>
</dbReference>
<dbReference type="PROSITE" id="PS50943">
    <property type="entry name" value="HTH_CROC1"/>
    <property type="match status" value="1"/>
</dbReference>
<dbReference type="SMART" id="SM00530">
    <property type="entry name" value="HTH_XRE"/>
    <property type="match status" value="1"/>
</dbReference>
<evidence type="ECO:0000256" key="1">
    <source>
        <dbReference type="ARBA" id="ARBA00023125"/>
    </source>
</evidence>
<evidence type="ECO:0000313" key="3">
    <source>
        <dbReference type="EMBL" id="KKT57230.1"/>
    </source>
</evidence>
<dbReference type="PANTHER" id="PTHR46797:SF1">
    <property type="entry name" value="METHYLPHOSPHONATE SYNTHASE"/>
    <property type="match status" value="1"/>
</dbReference>
<keyword evidence="1" id="KW-0238">DNA-binding</keyword>
<dbReference type="GO" id="GO:0003700">
    <property type="term" value="F:DNA-binding transcription factor activity"/>
    <property type="evidence" value="ECO:0007669"/>
    <property type="project" value="TreeGrafter"/>
</dbReference>
<gene>
    <name evidence="3" type="ORF">UW49_C0007G0110</name>
</gene>
<dbReference type="EMBL" id="LCIN01000007">
    <property type="protein sequence ID" value="KKT57230.1"/>
    <property type="molecule type" value="Genomic_DNA"/>
</dbReference>
<evidence type="ECO:0000259" key="2">
    <source>
        <dbReference type="PROSITE" id="PS50943"/>
    </source>
</evidence>
<dbReference type="AlphaFoldDB" id="A0A0G1IDD8"/>
<dbReference type="Proteomes" id="UP000033977">
    <property type="component" value="Unassembled WGS sequence"/>
</dbReference>
<dbReference type="GO" id="GO:0005829">
    <property type="term" value="C:cytosol"/>
    <property type="evidence" value="ECO:0007669"/>
    <property type="project" value="TreeGrafter"/>
</dbReference>
<proteinExistence type="predicted"/>
<dbReference type="InterPro" id="IPR050807">
    <property type="entry name" value="TransReg_Diox_bact_type"/>
</dbReference>
<dbReference type="Pfam" id="PF01381">
    <property type="entry name" value="HTH_3"/>
    <property type="match status" value="1"/>
</dbReference>
<accession>A0A0G1IDD8</accession>
<dbReference type="SUPFAM" id="SSF47413">
    <property type="entry name" value="lambda repressor-like DNA-binding domains"/>
    <property type="match status" value="1"/>
</dbReference>
<evidence type="ECO:0000313" key="4">
    <source>
        <dbReference type="Proteomes" id="UP000033977"/>
    </source>
</evidence>
<dbReference type="CDD" id="cd00093">
    <property type="entry name" value="HTH_XRE"/>
    <property type="match status" value="1"/>
</dbReference>
<dbReference type="InterPro" id="IPR001387">
    <property type="entry name" value="Cro/C1-type_HTH"/>
</dbReference>
<reference evidence="3 4" key="1">
    <citation type="journal article" date="2015" name="Nature">
        <title>rRNA introns, odd ribosomes, and small enigmatic genomes across a large radiation of phyla.</title>
        <authorList>
            <person name="Brown C.T."/>
            <person name="Hug L.A."/>
            <person name="Thomas B.C."/>
            <person name="Sharon I."/>
            <person name="Castelle C.J."/>
            <person name="Singh A."/>
            <person name="Wilkins M.J."/>
            <person name="Williams K.H."/>
            <person name="Banfield J.F."/>
        </authorList>
    </citation>
    <scope>NUCLEOTIDE SEQUENCE [LARGE SCALE GENOMIC DNA]</scope>
</reference>
<sequence length="68" mass="7542">MEKISAKLSQNMKRIRAKKKMSQGDISRALEVDRGYISNIENGKKNPTLATLQKLADALGVSPDELLK</sequence>
<feature type="domain" description="HTH cro/C1-type" evidence="2">
    <location>
        <begin position="12"/>
        <end position="66"/>
    </location>
</feature>
<protein>
    <submittedName>
        <fullName evidence="3">Transcriptional regulator Cro/CI family</fullName>
    </submittedName>
</protein>
<comment type="caution">
    <text evidence="3">The sequence shown here is derived from an EMBL/GenBank/DDBJ whole genome shotgun (WGS) entry which is preliminary data.</text>
</comment>
<name>A0A0G1IDD8_9BACT</name>